<dbReference type="InterPro" id="IPR000524">
    <property type="entry name" value="Tscrpt_reg_HTH_GntR"/>
</dbReference>
<dbReference type="SUPFAM" id="SSF46785">
    <property type="entry name" value="Winged helix' DNA-binding domain"/>
    <property type="match status" value="1"/>
</dbReference>
<dbReference type="InterPro" id="IPR011711">
    <property type="entry name" value="GntR_C"/>
</dbReference>
<evidence type="ECO:0000256" key="2">
    <source>
        <dbReference type="ARBA" id="ARBA00023125"/>
    </source>
</evidence>
<dbReference type="Proteomes" id="UP001196870">
    <property type="component" value="Unassembled WGS sequence"/>
</dbReference>
<keyword evidence="6" id="KW-1185">Reference proteome</keyword>
<keyword evidence="1" id="KW-0805">Transcription regulation</keyword>
<evidence type="ECO:0000256" key="1">
    <source>
        <dbReference type="ARBA" id="ARBA00023015"/>
    </source>
</evidence>
<dbReference type="PANTHER" id="PTHR43537">
    <property type="entry name" value="TRANSCRIPTIONAL REGULATOR, GNTR FAMILY"/>
    <property type="match status" value="1"/>
</dbReference>
<name>A0ABS5EZA6_9PROT</name>
<accession>A0ABS5EZA6</accession>
<evidence type="ECO:0000313" key="5">
    <source>
        <dbReference type="EMBL" id="MBR0665645.1"/>
    </source>
</evidence>
<dbReference type="InterPro" id="IPR036388">
    <property type="entry name" value="WH-like_DNA-bd_sf"/>
</dbReference>
<dbReference type="Pfam" id="PF00392">
    <property type="entry name" value="GntR"/>
    <property type="match status" value="1"/>
</dbReference>
<dbReference type="SUPFAM" id="SSF48008">
    <property type="entry name" value="GntR ligand-binding domain-like"/>
    <property type="match status" value="1"/>
</dbReference>
<dbReference type="Gene3D" id="1.10.10.10">
    <property type="entry name" value="Winged helix-like DNA-binding domain superfamily/Winged helix DNA-binding domain"/>
    <property type="match status" value="1"/>
</dbReference>
<reference evidence="6" key="1">
    <citation type="journal article" date="2021" name="Syst. Appl. Microbiol.">
        <title>Roseomonas hellenica sp. nov., isolated from roots of wild-growing Alkanna tinctoria.</title>
        <authorList>
            <person name="Rat A."/>
            <person name="Naranjo H.D."/>
            <person name="Lebbe L."/>
            <person name="Cnockaert M."/>
            <person name="Krigas N."/>
            <person name="Grigoriadou K."/>
            <person name="Maloupa E."/>
            <person name="Willems A."/>
        </authorList>
    </citation>
    <scope>NUCLEOTIDE SEQUENCE [LARGE SCALE GENOMIC DNA]</scope>
    <source>
        <strain evidence="6">LMG 31523</strain>
    </source>
</reference>
<keyword evidence="3" id="KW-0804">Transcription</keyword>
<evidence type="ECO:0000259" key="4">
    <source>
        <dbReference type="PROSITE" id="PS50949"/>
    </source>
</evidence>
<sequence length="254" mass="27969">MAINPLTAHGWETSGQSDAAPVRSITSAVFQRLRADILSCRISPGDKLRPAEIAGMFAVSLSAVREALSRLAADGLVRMEDQKGFRASPVSLDDLRDVTRTRIEIEGLALRRAIERGGKRWEDDIRVALERLCAIPRRRGEDRLLPNEAWAVEHDRFHLALLSACASEWLLRFRSTLFSQSERYRRLSVPAQPDDSRDVAGEHRCIAAAVLARDADAAVAALTDHYEATMTLALAVMDDALEPEAGQFEGKGAP</sequence>
<dbReference type="SMART" id="SM00345">
    <property type="entry name" value="HTH_GNTR"/>
    <property type="match status" value="1"/>
</dbReference>
<dbReference type="SMART" id="SM00895">
    <property type="entry name" value="FCD"/>
    <property type="match status" value="1"/>
</dbReference>
<proteinExistence type="predicted"/>
<dbReference type="Gene3D" id="1.20.120.530">
    <property type="entry name" value="GntR ligand-binding domain-like"/>
    <property type="match status" value="1"/>
</dbReference>
<keyword evidence="2" id="KW-0238">DNA-binding</keyword>
<dbReference type="RefSeq" id="WP_211853316.1">
    <property type="nucleotide sequence ID" value="NZ_JAAGBB010000016.1"/>
</dbReference>
<feature type="domain" description="HTH gntR-type" evidence="4">
    <location>
        <begin position="23"/>
        <end position="90"/>
    </location>
</feature>
<dbReference type="InterPro" id="IPR036390">
    <property type="entry name" value="WH_DNA-bd_sf"/>
</dbReference>
<dbReference type="EMBL" id="JAAGBB010000016">
    <property type="protein sequence ID" value="MBR0665645.1"/>
    <property type="molecule type" value="Genomic_DNA"/>
</dbReference>
<dbReference type="CDD" id="cd07377">
    <property type="entry name" value="WHTH_GntR"/>
    <property type="match status" value="1"/>
</dbReference>
<dbReference type="Pfam" id="PF07729">
    <property type="entry name" value="FCD"/>
    <property type="match status" value="1"/>
</dbReference>
<gene>
    <name evidence="5" type="ORF">GXW71_14900</name>
</gene>
<evidence type="ECO:0000256" key="3">
    <source>
        <dbReference type="ARBA" id="ARBA00023163"/>
    </source>
</evidence>
<protein>
    <submittedName>
        <fullName evidence="5">GntR family transcriptional regulator</fullName>
    </submittedName>
</protein>
<organism evidence="5 6">
    <name type="scientific">Plastoroseomonas hellenica</name>
    <dbReference type="NCBI Taxonomy" id="2687306"/>
    <lineage>
        <taxon>Bacteria</taxon>
        <taxon>Pseudomonadati</taxon>
        <taxon>Pseudomonadota</taxon>
        <taxon>Alphaproteobacteria</taxon>
        <taxon>Acetobacterales</taxon>
        <taxon>Acetobacteraceae</taxon>
        <taxon>Plastoroseomonas</taxon>
    </lineage>
</organism>
<dbReference type="PANTHER" id="PTHR43537:SF20">
    <property type="entry name" value="HTH-TYPE TRANSCRIPTIONAL REPRESSOR GLAR"/>
    <property type="match status" value="1"/>
</dbReference>
<comment type="caution">
    <text evidence="5">The sequence shown here is derived from an EMBL/GenBank/DDBJ whole genome shotgun (WGS) entry which is preliminary data.</text>
</comment>
<dbReference type="InterPro" id="IPR008920">
    <property type="entry name" value="TF_FadR/GntR_C"/>
</dbReference>
<dbReference type="PROSITE" id="PS50949">
    <property type="entry name" value="HTH_GNTR"/>
    <property type="match status" value="1"/>
</dbReference>
<evidence type="ECO:0000313" key="6">
    <source>
        <dbReference type="Proteomes" id="UP001196870"/>
    </source>
</evidence>